<gene>
    <name evidence="1" type="ORF">B9Z19DRAFT_1118271</name>
</gene>
<accession>A0A2T7A8W0</accession>
<dbReference type="AlphaFoldDB" id="A0A2T7A8W0"/>
<dbReference type="EMBL" id="NESQ01000003">
    <property type="protein sequence ID" value="PUU84169.1"/>
    <property type="molecule type" value="Genomic_DNA"/>
</dbReference>
<comment type="caution">
    <text evidence="1">The sequence shown here is derived from an EMBL/GenBank/DDBJ whole genome shotgun (WGS) entry which is preliminary data.</text>
</comment>
<evidence type="ECO:0000313" key="2">
    <source>
        <dbReference type="Proteomes" id="UP000244722"/>
    </source>
</evidence>
<organism evidence="1 2">
    <name type="scientific">Tuber borchii</name>
    <name type="common">White truffle</name>
    <dbReference type="NCBI Taxonomy" id="42251"/>
    <lineage>
        <taxon>Eukaryota</taxon>
        <taxon>Fungi</taxon>
        <taxon>Dikarya</taxon>
        <taxon>Ascomycota</taxon>
        <taxon>Pezizomycotina</taxon>
        <taxon>Pezizomycetes</taxon>
        <taxon>Pezizales</taxon>
        <taxon>Tuberaceae</taxon>
        <taxon>Tuber</taxon>
    </lineage>
</organism>
<name>A0A2T7A8W0_TUBBO</name>
<keyword evidence="2" id="KW-1185">Reference proteome</keyword>
<sequence>MLKIVVRSPQCTEFIAEAGRANYIQYGKRAPPSSSPPPALVQGTYTTSATFSVISTPLDQNLGTSPLIRAREKSGSSSFLYTLCSPCSAYSSPLFLRMLLMSFVASGGYSSLCAALPSVPSSVVGNTHLMLNIPGYCSSPRFGIVRIQIACGPNYEAAHEEARVSRPWEVLSWEGLRQEDEAVEEYRLRLGRLVV</sequence>
<protein>
    <submittedName>
        <fullName evidence="1">Uncharacterized protein</fullName>
    </submittedName>
</protein>
<proteinExistence type="predicted"/>
<reference evidence="1 2" key="1">
    <citation type="submission" date="2017-04" db="EMBL/GenBank/DDBJ databases">
        <title>Draft genome sequence of Tuber borchii Vittad., a whitish edible truffle.</title>
        <authorList>
            <consortium name="DOE Joint Genome Institute"/>
            <person name="Murat C."/>
            <person name="Kuo A."/>
            <person name="Barry K.W."/>
            <person name="Clum A."/>
            <person name="Dockter R.B."/>
            <person name="Fauchery L."/>
            <person name="Iotti M."/>
            <person name="Kohler A."/>
            <person name="Labutti K."/>
            <person name="Lindquist E.A."/>
            <person name="Lipzen A."/>
            <person name="Ohm R.A."/>
            <person name="Wang M."/>
            <person name="Grigoriev I.V."/>
            <person name="Zambonelli A."/>
            <person name="Martin F.M."/>
        </authorList>
    </citation>
    <scope>NUCLEOTIDE SEQUENCE [LARGE SCALE GENOMIC DNA]</scope>
    <source>
        <strain evidence="1 2">Tbo3840</strain>
    </source>
</reference>
<evidence type="ECO:0000313" key="1">
    <source>
        <dbReference type="EMBL" id="PUU84169.1"/>
    </source>
</evidence>
<dbReference type="Proteomes" id="UP000244722">
    <property type="component" value="Unassembled WGS sequence"/>
</dbReference>